<dbReference type="EMBL" id="LSRL02000272">
    <property type="protein sequence ID" value="TDG42053.1"/>
    <property type="molecule type" value="Genomic_DNA"/>
</dbReference>
<feature type="region of interest" description="Disordered" evidence="1">
    <location>
        <begin position="61"/>
        <end position="93"/>
    </location>
</feature>
<dbReference type="Proteomes" id="UP000295192">
    <property type="component" value="Unassembled WGS sequence"/>
</dbReference>
<name>A0A484B040_DRONA</name>
<dbReference type="AlphaFoldDB" id="A0A484B040"/>
<comment type="caution">
    <text evidence="2">The sequence shown here is derived from an EMBL/GenBank/DDBJ whole genome shotgun (WGS) entry which is preliminary data.</text>
</comment>
<reference evidence="2 3" key="1">
    <citation type="journal article" date="2019" name="J. Hered.">
        <title>An Improved Genome Assembly for Drosophila navojoa, the Basal Species in the mojavensis Cluster.</title>
        <authorList>
            <person name="Vanderlinde T."/>
            <person name="Dupim E.G."/>
            <person name="Nazario-Yepiz N.O."/>
            <person name="Carvalho A.B."/>
        </authorList>
    </citation>
    <scope>NUCLEOTIDE SEQUENCE [LARGE SCALE GENOMIC DNA]</scope>
    <source>
        <strain evidence="2">Navoj_Jal97</strain>
        <tissue evidence="2">Whole organism</tissue>
    </source>
</reference>
<evidence type="ECO:0000256" key="1">
    <source>
        <dbReference type="SAM" id="MobiDB-lite"/>
    </source>
</evidence>
<gene>
    <name evidence="2" type="ORF">AWZ03_011537</name>
</gene>
<keyword evidence="3" id="KW-1185">Reference proteome</keyword>
<organism evidence="2 3">
    <name type="scientific">Drosophila navojoa</name>
    <name type="common">Fruit fly</name>
    <dbReference type="NCBI Taxonomy" id="7232"/>
    <lineage>
        <taxon>Eukaryota</taxon>
        <taxon>Metazoa</taxon>
        <taxon>Ecdysozoa</taxon>
        <taxon>Arthropoda</taxon>
        <taxon>Hexapoda</taxon>
        <taxon>Insecta</taxon>
        <taxon>Pterygota</taxon>
        <taxon>Neoptera</taxon>
        <taxon>Endopterygota</taxon>
        <taxon>Diptera</taxon>
        <taxon>Brachycera</taxon>
        <taxon>Muscomorpha</taxon>
        <taxon>Ephydroidea</taxon>
        <taxon>Drosophilidae</taxon>
        <taxon>Drosophila</taxon>
    </lineage>
</organism>
<evidence type="ECO:0000313" key="3">
    <source>
        <dbReference type="Proteomes" id="UP000295192"/>
    </source>
</evidence>
<protein>
    <submittedName>
        <fullName evidence="2">Uncharacterized protein</fullName>
    </submittedName>
</protein>
<accession>A0A484B040</accession>
<evidence type="ECO:0000313" key="2">
    <source>
        <dbReference type="EMBL" id="TDG42053.1"/>
    </source>
</evidence>
<sequence length="93" mass="9977">MSQRDFSELSIVSVRPSVCLADPPGLAAELLDDSQLNLCILGCSAQLSSAQLSSAQWIISTSRPKLRRQQPDNDSTDNTVGPGRTGRECKSNS</sequence>
<proteinExistence type="predicted"/>